<name>A0A852RNQ4_9ACTN</name>
<keyword evidence="1" id="KW-1133">Transmembrane helix</keyword>
<feature type="transmembrane region" description="Helical" evidence="1">
    <location>
        <begin position="307"/>
        <end position="325"/>
    </location>
</feature>
<sequence length="497" mass="52367">MLKPTPRRTRPTRTTYVASVVAFLAWLPFLWVPLASDEAGFLMLGRQWAPGSSLYGDYWVDRPPLLLWLFRLADLGPETLHPDGLIAPGVKLLGALASAATVLLAGMLAARVAPRASHWTAHLAPVLAAALLASPLLGMPETDGEVLAVPFVLLGVLALVTSLTGEADRRSLLLATGAGVAAACAALVKQNMVDVFVLAVVLVPLSRGRVPHLRRRTAAFAGGAAAVVAVVVASSAALGTSPAELWDAVVTFRLQASAVIGSSASPATSERFVLVLKAFLASGAALTLLVTGFLAARTAWRRGPRSAPLRVAALAMVAWELVGVAAGGSYWLHYLTGLIPGVVLLASLVRPTGWRRWALATCLGLTVLGTLGAWSHELAVPVDDAIGRDARVAAYLRTHGGPGDGVVVAFGRPDIVAAAGLDSPYQYLWSLPARVRDPRLRDLQAVLSGADAPRWVVVSGTSISGWGITAPAELQTWFEHHYTEQASFGDLHVWSRR</sequence>
<feature type="transmembrane region" description="Helical" evidence="1">
    <location>
        <begin position="92"/>
        <end position="110"/>
    </location>
</feature>
<gene>
    <name evidence="2" type="ORF">BJ958_004181</name>
</gene>
<evidence type="ECO:0000313" key="3">
    <source>
        <dbReference type="Proteomes" id="UP000582231"/>
    </source>
</evidence>
<comment type="caution">
    <text evidence="2">The sequence shown here is derived from an EMBL/GenBank/DDBJ whole genome shotgun (WGS) entry which is preliminary data.</text>
</comment>
<feature type="transmembrane region" description="Helical" evidence="1">
    <location>
        <begin position="331"/>
        <end position="349"/>
    </location>
</feature>
<reference evidence="2 3" key="1">
    <citation type="submission" date="2020-07" db="EMBL/GenBank/DDBJ databases">
        <title>Sequencing the genomes of 1000 actinobacteria strains.</title>
        <authorList>
            <person name="Klenk H.-P."/>
        </authorList>
    </citation>
    <scope>NUCLEOTIDE SEQUENCE [LARGE SCALE GENOMIC DNA]</scope>
    <source>
        <strain evidence="2 3">DSM 19082</strain>
    </source>
</reference>
<feature type="transmembrane region" description="Helical" evidence="1">
    <location>
        <begin position="217"/>
        <end position="238"/>
    </location>
</feature>
<organism evidence="2 3">
    <name type="scientific">Nocardioides kongjuensis</name>
    <dbReference type="NCBI Taxonomy" id="349522"/>
    <lineage>
        <taxon>Bacteria</taxon>
        <taxon>Bacillati</taxon>
        <taxon>Actinomycetota</taxon>
        <taxon>Actinomycetes</taxon>
        <taxon>Propionibacteriales</taxon>
        <taxon>Nocardioidaceae</taxon>
        <taxon>Nocardioides</taxon>
    </lineage>
</organism>
<accession>A0A852RNQ4</accession>
<proteinExistence type="predicted"/>
<keyword evidence="3" id="KW-1185">Reference proteome</keyword>
<dbReference type="RefSeq" id="WP_343052761.1">
    <property type="nucleotide sequence ID" value="NZ_BAABEF010000001.1"/>
</dbReference>
<dbReference type="Proteomes" id="UP000582231">
    <property type="component" value="Unassembled WGS sequence"/>
</dbReference>
<feature type="transmembrane region" description="Helical" evidence="1">
    <location>
        <begin position="272"/>
        <end position="295"/>
    </location>
</feature>
<feature type="transmembrane region" description="Helical" evidence="1">
    <location>
        <begin position="146"/>
        <end position="164"/>
    </location>
</feature>
<feature type="transmembrane region" description="Helical" evidence="1">
    <location>
        <begin position="122"/>
        <end position="140"/>
    </location>
</feature>
<dbReference type="AlphaFoldDB" id="A0A852RNQ4"/>
<evidence type="ECO:0000256" key="1">
    <source>
        <dbReference type="SAM" id="Phobius"/>
    </source>
</evidence>
<feature type="transmembrane region" description="Helical" evidence="1">
    <location>
        <begin position="16"/>
        <end position="34"/>
    </location>
</feature>
<keyword evidence="1" id="KW-0812">Transmembrane</keyword>
<keyword evidence="1" id="KW-0472">Membrane</keyword>
<evidence type="ECO:0008006" key="4">
    <source>
        <dbReference type="Google" id="ProtNLM"/>
    </source>
</evidence>
<protein>
    <recommendedName>
        <fullName evidence="4">Glycosyltransferase RgtA/B/C/D-like domain-containing protein</fullName>
    </recommendedName>
</protein>
<dbReference type="EMBL" id="JACCBF010000001">
    <property type="protein sequence ID" value="NYD32635.1"/>
    <property type="molecule type" value="Genomic_DNA"/>
</dbReference>
<evidence type="ECO:0000313" key="2">
    <source>
        <dbReference type="EMBL" id="NYD32635.1"/>
    </source>
</evidence>